<protein>
    <submittedName>
        <fullName evidence="2">Roadblock/LC7 domain-containing protein</fullName>
    </submittedName>
</protein>
<organism evidence="2 3">
    <name type="scientific">Streptomyces litchfieldiae</name>
    <dbReference type="NCBI Taxonomy" id="3075543"/>
    <lineage>
        <taxon>Bacteria</taxon>
        <taxon>Bacillati</taxon>
        <taxon>Actinomycetota</taxon>
        <taxon>Actinomycetes</taxon>
        <taxon>Kitasatosporales</taxon>
        <taxon>Streptomycetaceae</taxon>
        <taxon>Streptomyces</taxon>
    </lineage>
</organism>
<dbReference type="SUPFAM" id="SSF103196">
    <property type="entry name" value="Roadblock/LC7 domain"/>
    <property type="match status" value="1"/>
</dbReference>
<dbReference type="Proteomes" id="UP001183246">
    <property type="component" value="Unassembled WGS sequence"/>
</dbReference>
<dbReference type="InterPro" id="IPR004942">
    <property type="entry name" value="Roadblock/LAMTOR2_dom"/>
</dbReference>
<dbReference type="Gene3D" id="3.30.450.30">
    <property type="entry name" value="Dynein light chain 2a, cytoplasmic"/>
    <property type="match status" value="1"/>
</dbReference>
<evidence type="ECO:0000259" key="1">
    <source>
        <dbReference type="SMART" id="SM00960"/>
    </source>
</evidence>
<dbReference type="RefSeq" id="WP_311705738.1">
    <property type="nucleotide sequence ID" value="NZ_JAVREL010000010.1"/>
</dbReference>
<name>A0ABU2MSJ9_9ACTN</name>
<proteinExistence type="predicted"/>
<evidence type="ECO:0000313" key="3">
    <source>
        <dbReference type="Proteomes" id="UP001183246"/>
    </source>
</evidence>
<reference evidence="3" key="1">
    <citation type="submission" date="2023-07" db="EMBL/GenBank/DDBJ databases">
        <title>30 novel species of actinomycetes from the DSMZ collection.</title>
        <authorList>
            <person name="Nouioui I."/>
        </authorList>
    </citation>
    <scope>NUCLEOTIDE SEQUENCE [LARGE SCALE GENOMIC DNA]</scope>
    <source>
        <strain evidence="3">DSM 44938</strain>
    </source>
</reference>
<dbReference type="Pfam" id="PF03259">
    <property type="entry name" value="Robl_LC7"/>
    <property type="match status" value="1"/>
</dbReference>
<dbReference type="InterPro" id="IPR053141">
    <property type="entry name" value="Mycobact_SerProt_Inhib_Rv3364c"/>
</dbReference>
<feature type="domain" description="Roadblock/LAMTOR2" evidence="1">
    <location>
        <begin position="15"/>
        <end position="110"/>
    </location>
</feature>
<dbReference type="PANTHER" id="PTHR36222">
    <property type="entry name" value="SERINE PROTEASE INHIBITOR RV3364C"/>
    <property type="match status" value="1"/>
</dbReference>
<gene>
    <name evidence="2" type="ORF">RM590_18600</name>
</gene>
<comment type="caution">
    <text evidence="2">The sequence shown here is derived from an EMBL/GenBank/DDBJ whole genome shotgun (WGS) entry which is preliminary data.</text>
</comment>
<accession>A0ABU2MSJ9</accession>
<dbReference type="EMBL" id="JAVREL010000010">
    <property type="protein sequence ID" value="MDT0344606.1"/>
    <property type="molecule type" value="Genomic_DNA"/>
</dbReference>
<dbReference type="PANTHER" id="PTHR36222:SF1">
    <property type="entry name" value="SERINE PROTEASE INHIBITOR RV3364C"/>
    <property type="match status" value="1"/>
</dbReference>
<dbReference type="SMART" id="SM00960">
    <property type="entry name" value="Robl_LC7"/>
    <property type="match status" value="1"/>
</dbReference>
<evidence type="ECO:0000313" key="2">
    <source>
        <dbReference type="EMBL" id="MDT0344606.1"/>
    </source>
</evidence>
<sequence>MNEKQVTQRRVSGLDWMLRDLAATVPCVQHIVVLSSDGLCIAQHGDRRDSSERLAAAASGVKSLAQSIAGEFARRPEPDEGEIRMVLMELNGGFFYLMSAGARSYLAVTTTDEVDPGMVGNRMRDLVQRIGDHLSTGARTPEQAAP</sequence>
<keyword evidence="3" id="KW-1185">Reference proteome</keyword>